<feature type="transmembrane region" description="Helical" evidence="6">
    <location>
        <begin position="12"/>
        <end position="32"/>
    </location>
</feature>
<evidence type="ECO:0000256" key="6">
    <source>
        <dbReference type="SAM" id="Phobius"/>
    </source>
</evidence>
<evidence type="ECO:0000256" key="1">
    <source>
        <dbReference type="ARBA" id="ARBA00004651"/>
    </source>
</evidence>
<evidence type="ECO:0000256" key="4">
    <source>
        <dbReference type="ARBA" id="ARBA00022989"/>
    </source>
</evidence>
<keyword evidence="4 6" id="KW-1133">Transmembrane helix</keyword>
<dbReference type="AlphaFoldDB" id="A0A428N4C0"/>
<dbReference type="OrthoDB" id="5024156at2"/>
<feature type="transmembrane region" description="Helical" evidence="6">
    <location>
        <begin position="151"/>
        <end position="175"/>
    </location>
</feature>
<feature type="transmembrane region" description="Helical" evidence="6">
    <location>
        <begin position="76"/>
        <end position="99"/>
    </location>
</feature>
<feature type="transmembrane region" description="Helical" evidence="6">
    <location>
        <begin position="44"/>
        <end position="64"/>
    </location>
</feature>
<gene>
    <name evidence="7" type="ORF">D7Z54_10130</name>
</gene>
<evidence type="ECO:0000313" key="7">
    <source>
        <dbReference type="EMBL" id="RSL33324.1"/>
    </source>
</evidence>
<reference evidence="7 8" key="1">
    <citation type="submission" date="2018-10" db="EMBL/GenBank/DDBJ databases">
        <title>Draft genome sequence of Bacillus salarius IM0101, isolated from a hypersaline soil in Inner Mongolia, China.</title>
        <authorList>
            <person name="Yamprayoonswat W."/>
            <person name="Boonvisut S."/>
            <person name="Jumpathong W."/>
            <person name="Sittihan S."/>
            <person name="Ruangsuj P."/>
            <person name="Wanthongcharoen S."/>
            <person name="Thongpramul N."/>
            <person name="Pimmason S."/>
            <person name="Yu B."/>
            <person name="Yasawong M."/>
        </authorList>
    </citation>
    <scope>NUCLEOTIDE SEQUENCE [LARGE SCALE GENOMIC DNA]</scope>
    <source>
        <strain evidence="7 8">IM0101</strain>
    </source>
</reference>
<evidence type="ECO:0000256" key="5">
    <source>
        <dbReference type="ARBA" id="ARBA00023136"/>
    </source>
</evidence>
<dbReference type="InterPro" id="IPR019108">
    <property type="entry name" value="Caa3_assmbl_CtaG-rel"/>
</dbReference>
<name>A0A428N4C0_9BACI</name>
<protein>
    <submittedName>
        <fullName evidence="7">Cytochrome c oxidase assembly protein</fullName>
    </submittedName>
</protein>
<keyword evidence="8" id="KW-1185">Reference proteome</keyword>
<evidence type="ECO:0000313" key="8">
    <source>
        <dbReference type="Proteomes" id="UP000275076"/>
    </source>
</evidence>
<keyword evidence="3 6" id="KW-0812">Transmembrane</keyword>
<dbReference type="Proteomes" id="UP000275076">
    <property type="component" value="Unassembled WGS sequence"/>
</dbReference>
<accession>A0A428N4C0</accession>
<keyword evidence="2" id="KW-1003">Cell membrane</keyword>
<organism evidence="7 8">
    <name type="scientific">Salibacterium salarium</name>
    <dbReference type="NCBI Taxonomy" id="284579"/>
    <lineage>
        <taxon>Bacteria</taxon>
        <taxon>Bacillati</taxon>
        <taxon>Bacillota</taxon>
        <taxon>Bacilli</taxon>
        <taxon>Bacillales</taxon>
        <taxon>Bacillaceae</taxon>
    </lineage>
</organism>
<keyword evidence="5 6" id="KW-0472">Membrane</keyword>
<feature type="transmembrane region" description="Helical" evidence="6">
    <location>
        <begin position="120"/>
        <end position="139"/>
    </location>
</feature>
<proteinExistence type="predicted"/>
<sequence>MSHDTMGWVPQFLLAVPFLLALIGYLLLVIVSNRSHKPWPFYRTASWIFGVSFAVLSVAGPLAYQAHMNFRAHMLGHLLLGMLSPLLMVLAAPMTLVLRTLSISAARRLSRLLRSWPSSILTYPVTASLLNIGGLWLLYTTDLYSLMHDNLLLHLAVHGHVFLAGYLFTIAMIYIDPAPHRISFLYRAIVLILALAGHGILSKYIYAHPPNGVPLGQAETGGLLMYYGGDAIDVIIIFILCLQWFRVARPRTGVIAPR</sequence>
<evidence type="ECO:0000256" key="2">
    <source>
        <dbReference type="ARBA" id="ARBA00022475"/>
    </source>
</evidence>
<dbReference type="Pfam" id="PF09678">
    <property type="entry name" value="Caa3_CtaG"/>
    <property type="match status" value="1"/>
</dbReference>
<dbReference type="RefSeq" id="WP_125555729.1">
    <property type="nucleotide sequence ID" value="NZ_RBVX01000008.1"/>
</dbReference>
<evidence type="ECO:0000256" key="3">
    <source>
        <dbReference type="ARBA" id="ARBA00022692"/>
    </source>
</evidence>
<feature type="transmembrane region" description="Helical" evidence="6">
    <location>
        <begin position="184"/>
        <end position="206"/>
    </location>
</feature>
<feature type="transmembrane region" description="Helical" evidence="6">
    <location>
        <begin position="226"/>
        <end position="245"/>
    </location>
</feature>
<comment type="subcellular location">
    <subcellularLocation>
        <location evidence="1">Cell membrane</location>
        <topology evidence="1">Multi-pass membrane protein</topology>
    </subcellularLocation>
</comment>
<dbReference type="GO" id="GO:0005886">
    <property type="term" value="C:plasma membrane"/>
    <property type="evidence" value="ECO:0007669"/>
    <property type="project" value="UniProtKB-SubCell"/>
</dbReference>
<comment type="caution">
    <text evidence="7">The sequence shown here is derived from an EMBL/GenBank/DDBJ whole genome shotgun (WGS) entry which is preliminary data.</text>
</comment>
<dbReference type="EMBL" id="RBVX01000008">
    <property type="protein sequence ID" value="RSL33324.1"/>
    <property type="molecule type" value="Genomic_DNA"/>
</dbReference>